<keyword evidence="1" id="KW-1133">Transmembrane helix</keyword>
<dbReference type="InterPro" id="IPR036869">
    <property type="entry name" value="J_dom_sf"/>
</dbReference>
<protein>
    <submittedName>
        <fullName evidence="3">Protein-disulfide reductase</fullName>
        <ecNumber evidence="3">1.8.1.8</ecNumber>
    </submittedName>
</protein>
<dbReference type="OrthoDB" id="767702at2759"/>
<dbReference type="Pfam" id="PF00226">
    <property type="entry name" value="DnaJ"/>
    <property type="match status" value="1"/>
</dbReference>
<gene>
    <name evidence="3" type="ORF">CDL12_11889</name>
</gene>
<proteinExistence type="predicted"/>
<organism evidence="3 4">
    <name type="scientific">Handroanthus impetiginosus</name>
    <dbReference type="NCBI Taxonomy" id="429701"/>
    <lineage>
        <taxon>Eukaryota</taxon>
        <taxon>Viridiplantae</taxon>
        <taxon>Streptophyta</taxon>
        <taxon>Embryophyta</taxon>
        <taxon>Tracheophyta</taxon>
        <taxon>Spermatophyta</taxon>
        <taxon>Magnoliopsida</taxon>
        <taxon>eudicotyledons</taxon>
        <taxon>Gunneridae</taxon>
        <taxon>Pentapetalae</taxon>
        <taxon>asterids</taxon>
        <taxon>lamiids</taxon>
        <taxon>Lamiales</taxon>
        <taxon>Bignoniaceae</taxon>
        <taxon>Crescentiina</taxon>
        <taxon>Tabebuia alliance</taxon>
        <taxon>Handroanthus</taxon>
    </lineage>
</organism>
<dbReference type="InterPro" id="IPR001623">
    <property type="entry name" value="DnaJ_domain"/>
</dbReference>
<dbReference type="AlphaFoldDB" id="A0A2G9HD59"/>
<sequence>MANPGRQNPPNNQISISSLKSTLRAYAIPLLLLATSLFFQLVVLRRNFPPTHYDVLGIPKYSSVEEVTRAYEKITSRWNSSAEVPQTDDFIKVQYAFELLTNQFLKRDYDLYNIDEHSHVLKKATEQYSGKRISEIDLPLIETANFDPADQEFSFINSQSFLSSFEDDKSLLLQIISSGSNRCAQFSNTWKSTVNLLNGVANTGVVEVGDVQLAIYLAEKKSSGRPFFRNGLPALVAFPPGCASSSCLYRYEGELSVDAITDWLATSVLNLPRILYYSKESMVIN</sequence>
<dbReference type="GO" id="GO:0047134">
    <property type="term" value="F:protein-disulfide reductase [NAD(P)H] activity"/>
    <property type="evidence" value="ECO:0007669"/>
    <property type="project" value="UniProtKB-EC"/>
</dbReference>
<dbReference type="Proteomes" id="UP000231279">
    <property type="component" value="Unassembled WGS sequence"/>
</dbReference>
<dbReference type="PANTHER" id="PTHR44303">
    <property type="entry name" value="DNAJ HOMOLOG SUBFAMILY C MEMBER 16"/>
    <property type="match status" value="1"/>
</dbReference>
<keyword evidence="1" id="KW-0472">Membrane</keyword>
<dbReference type="STRING" id="429701.A0A2G9HD59"/>
<dbReference type="EMBL" id="NKXS01002063">
    <property type="protein sequence ID" value="PIN15475.1"/>
    <property type="molecule type" value="Genomic_DNA"/>
</dbReference>
<dbReference type="SUPFAM" id="SSF46565">
    <property type="entry name" value="Chaperone J-domain"/>
    <property type="match status" value="1"/>
</dbReference>
<name>A0A2G9HD59_9LAMI</name>
<keyword evidence="1" id="KW-0812">Transmembrane</keyword>
<dbReference type="CDD" id="cd06257">
    <property type="entry name" value="DnaJ"/>
    <property type="match status" value="1"/>
</dbReference>
<evidence type="ECO:0000259" key="2">
    <source>
        <dbReference type="PROSITE" id="PS50076"/>
    </source>
</evidence>
<keyword evidence="4" id="KW-1185">Reference proteome</keyword>
<dbReference type="Gene3D" id="1.10.287.110">
    <property type="entry name" value="DnaJ domain"/>
    <property type="match status" value="1"/>
</dbReference>
<dbReference type="PROSITE" id="PS50076">
    <property type="entry name" value="DNAJ_2"/>
    <property type="match status" value="1"/>
</dbReference>
<evidence type="ECO:0000313" key="3">
    <source>
        <dbReference type="EMBL" id="PIN15475.1"/>
    </source>
</evidence>
<feature type="domain" description="J" evidence="2">
    <location>
        <begin position="51"/>
        <end position="113"/>
    </location>
</feature>
<evidence type="ECO:0000256" key="1">
    <source>
        <dbReference type="SAM" id="Phobius"/>
    </source>
</evidence>
<reference evidence="4" key="1">
    <citation type="journal article" date="2018" name="Gigascience">
        <title>Genome assembly of the Pink Ipe (Handroanthus impetiginosus, Bignoniaceae), a highly valued, ecologically keystone Neotropical timber forest tree.</title>
        <authorList>
            <person name="Silva-Junior O.B."/>
            <person name="Grattapaglia D."/>
            <person name="Novaes E."/>
            <person name="Collevatti R.G."/>
        </authorList>
    </citation>
    <scope>NUCLEOTIDE SEQUENCE [LARGE SCALE GENOMIC DNA]</scope>
    <source>
        <strain evidence="4">cv. UFG-1</strain>
    </source>
</reference>
<dbReference type="InterPro" id="IPR052448">
    <property type="entry name" value="DnaJ_C16_autophagy_reg"/>
</dbReference>
<keyword evidence="3" id="KW-0560">Oxidoreductase</keyword>
<feature type="transmembrane region" description="Helical" evidence="1">
    <location>
        <begin position="25"/>
        <end position="44"/>
    </location>
</feature>
<dbReference type="EC" id="1.8.1.8" evidence="3"/>
<comment type="caution">
    <text evidence="3">The sequence shown here is derived from an EMBL/GenBank/DDBJ whole genome shotgun (WGS) entry which is preliminary data.</text>
</comment>
<accession>A0A2G9HD59</accession>
<dbReference type="PANTHER" id="PTHR44303:SF2">
    <property type="entry name" value="DNAJ HOMOLOG SUBFAMILY C MEMBER 16"/>
    <property type="match status" value="1"/>
</dbReference>
<evidence type="ECO:0000313" key="4">
    <source>
        <dbReference type="Proteomes" id="UP000231279"/>
    </source>
</evidence>